<dbReference type="PANTHER" id="PTHR21689:SF2">
    <property type="entry name" value="PROTEIN LIN-9 HOMOLOG"/>
    <property type="match status" value="1"/>
</dbReference>
<dbReference type="GO" id="GO:0006351">
    <property type="term" value="P:DNA-templated transcription"/>
    <property type="evidence" value="ECO:0007669"/>
    <property type="project" value="InterPro"/>
</dbReference>
<organism evidence="3">
    <name type="scientific">Sesamum radiatum</name>
    <name type="common">Black benniseed</name>
    <dbReference type="NCBI Taxonomy" id="300843"/>
    <lineage>
        <taxon>Eukaryota</taxon>
        <taxon>Viridiplantae</taxon>
        <taxon>Streptophyta</taxon>
        <taxon>Embryophyta</taxon>
        <taxon>Tracheophyta</taxon>
        <taxon>Spermatophyta</taxon>
        <taxon>Magnoliopsida</taxon>
        <taxon>eudicotyledons</taxon>
        <taxon>Gunneridae</taxon>
        <taxon>Pentapetalae</taxon>
        <taxon>asterids</taxon>
        <taxon>lamiids</taxon>
        <taxon>Lamiales</taxon>
        <taxon>Pedaliaceae</taxon>
        <taxon>Sesamum</taxon>
    </lineage>
</organism>
<comment type="caution">
    <text evidence="3">The sequence shown here is derived from an EMBL/GenBank/DDBJ whole genome shotgun (WGS) entry which is preliminary data.</text>
</comment>
<dbReference type="GO" id="GO:0003677">
    <property type="term" value="F:DNA binding"/>
    <property type="evidence" value="ECO:0007669"/>
    <property type="project" value="TreeGrafter"/>
</dbReference>
<feature type="domain" description="LIN-9 C-terminal" evidence="2">
    <location>
        <begin position="37"/>
        <end position="146"/>
    </location>
</feature>
<dbReference type="GO" id="GO:0017053">
    <property type="term" value="C:transcription repressor complex"/>
    <property type="evidence" value="ECO:0007669"/>
    <property type="project" value="InterPro"/>
</dbReference>
<dbReference type="GO" id="GO:0006357">
    <property type="term" value="P:regulation of transcription by RNA polymerase II"/>
    <property type="evidence" value="ECO:0007669"/>
    <property type="project" value="TreeGrafter"/>
</dbReference>
<feature type="compositionally biased region" description="Polar residues" evidence="1">
    <location>
        <begin position="170"/>
        <end position="179"/>
    </location>
</feature>
<reference evidence="3" key="2">
    <citation type="journal article" date="2024" name="Plant">
        <title>Genomic evolution and insights into agronomic trait innovations of Sesamum species.</title>
        <authorList>
            <person name="Miao H."/>
            <person name="Wang L."/>
            <person name="Qu L."/>
            <person name="Liu H."/>
            <person name="Sun Y."/>
            <person name="Le M."/>
            <person name="Wang Q."/>
            <person name="Wei S."/>
            <person name="Zheng Y."/>
            <person name="Lin W."/>
            <person name="Duan Y."/>
            <person name="Cao H."/>
            <person name="Xiong S."/>
            <person name="Wang X."/>
            <person name="Wei L."/>
            <person name="Li C."/>
            <person name="Ma Q."/>
            <person name="Ju M."/>
            <person name="Zhao R."/>
            <person name="Li G."/>
            <person name="Mu C."/>
            <person name="Tian Q."/>
            <person name="Mei H."/>
            <person name="Zhang T."/>
            <person name="Gao T."/>
            <person name="Zhang H."/>
        </authorList>
    </citation>
    <scope>NUCLEOTIDE SEQUENCE</scope>
    <source>
        <strain evidence="3">G02</strain>
    </source>
</reference>
<dbReference type="AlphaFoldDB" id="A0AAW2QJ18"/>
<dbReference type="PANTHER" id="PTHR21689">
    <property type="entry name" value="LIN-9"/>
    <property type="match status" value="1"/>
</dbReference>
<gene>
    <name evidence="3" type="ORF">Sradi_3659700</name>
</gene>
<reference evidence="3" key="1">
    <citation type="submission" date="2020-06" db="EMBL/GenBank/DDBJ databases">
        <authorList>
            <person name="Li T."/>
            <person name="Hu X."/>
            <person name="Zhang T."/>
            <person name="Song X."/>
            <person name="Zhang H."/>
            <person name="Dai N."/>
            <person name="Sheng W."/>
            <person name="Hou X."/>
            <person name="Wei L."/>
        </authorList>
    </citation>
    <scope>NUCLEOTIDE SEQUENCE</scope>
    <source>
        <strain evidence="3">G02</strain>
        <tissue evidence="3">Leaf</tissue>
    </source>
</reference>
<dbReference type="EMBL" id="JACGWJ010000015">
    <property type="protein sequence ID" value="KAL0367696.1"/>
    <property type="molecule type" value="Genomic_DNA"/>
</dbReference>
<dbReference type="Pfam" id="PF19438">
    <property type="entry name" value="LIN9_C"/>
    <property type="match status" value="1"/>
</dbReference>
<evidence type="ECO:0000256" key="1">
    <source>
        <dbReference type="SAM" id="MobiDB-lite"/>
    </source>
</evidence>
<evidence type="ECO:0000259" key="2">
    <source>
        <dbReference type="Pfam" id="PF19438"/>
    </source>
</evidence>
<evidence type="ECO:0000313" key="3">
    <source>
        <dbReference type="EMBL" id="KAL0367696.1"/>
    </source>
</evidence>
<dbReference type="GO" id="GO:0051726">
    <property type="term" value="P:regulation of cell cycle"/>
    <property type="evidence" value="ECO:0007669"/>
    <property type="project" value="TreeGrafter"/>
</dbReference>
<dbReference type="GO" id="GO:0005654">
    <property type="term" value="C:nucleoplasm"/>
    <property type="evidence" value="ECO:0007669"/>
    <property type="project" value="TreeGrafter"/>
</dbReference>
<proteinExistence type="predicted"/>
<name>A0AAW2QJ18_SESRA</name>
<dbReference type="InterPro" id="IPR045831">
    <property type="entry name" value="LIN9_C"/>
</dbReference>
<sequence length="258" mass="28265">MQTRIGSAETAGYQQTPYSQPTTLAQIQAKEADVQALAELTRALDKKEAIVLELRQMNNDVLETQKDGGSSLKDSEPFKKQYAAVLIQLNEANEQVSSALYCLRQRNTYQGNTSLAWPGPGSHAKEIIDSSRTKARAMVDAAVQAISSLKSREHTVEKIEEAIDYVNDQLPSDVSSTTVAPDPKPTTPSDVESHIPSELISKCVATLLMIQKCTERQFPPSDVAQILDSAVTSLQPRSPQTLLFILKYRSAWGSSGTR</sequence>
<feature type="region of interest" description="Disordered" evidence="1">
    <location>
        <begin position="170"/>
        <end position="193"/>
    </location>
</feature>
<dbReference type="InterPro" id="IPR010561">
    <property type="entry name" value="LIN-9/ALY1"/>
</dbReference>
<protein>
    <submittedName>
        <fullName evidence="3">Protein ALWAYS EARLY 3</fullName>
    </submittedName>
</protein>
<accession>A0AAW2QJ18</accession>